<proteinExistence type="inferred from homology"/>
<keyword evidence="3" id="KW-1133">Transmembrane helix</keyword>
<name>A0A410MES9_9BACI</name>
<evidence type="ECO:0000313" key="6">
    <source>
        <dbReference type="Proteomes" id="UP000287756"/>
    </source>
</evidence>
<dbReference type="KEGG" id="hli:HLI_14105"/>
<dbReference type="EMBL" id="CP026118">
    <property type="protein sequence ID" value="QAS53242.1"/>
    <property type="molecule type" value="Genomic_DNA"/>
</dbReference>
<comment type="similarity">
    <text evidence="2">Belongs to the acyltransferase 3 family.</text>
</comment>
<dbReference type="AlphaFoldDB" id="A0A410MES9"/>
<feature type="transmembrane region" description="Helical" evidence="3">
    <location>
        <begin position="225"/>
        <end position="246"/>
    </location>
</feature>
<dbReference type="PANTHER" id="PTHR37312:SF1">
    <property type="entry name" value="MEMBRANE-BOUND ACYLTRANSFERASE YKRP-RELATED"/>
    <property type="match status" value="1"/>
</dbReference>
<gene>
    <name evidence="5" type="ORF">HLI_14105</name>
</gene>
<feature type="domain" description="Acyltransferase 3" evidence="4">
    <location>
        <begin position="5"/>
        <end position="302"/>
    </location>
</feature>
<feature type="transmembrane region" description="Helical" evidence="3">
    <location>
        <begin position="102"/>
        <end position="122"/>
    </location>
</feature>
<feature type="transmembrane region" description="Helical" evidence="3">
    <location>
        <begin position="152"/>
        <end position="171"/>
    </location>
</feature>
<reference evidence="5 6" key="1">
    <citation type="submission" date="2018-01" db="EMBL/GenBank/DDBJ databases">
        <title>The whole genome sequencing and assembly of Halobacillus litoralis ERB031 strain.</title>
        <authorList>
            <person name="Lee S.-J."/>
            <person name="Park M.-K."/>
            <person name="Kim J.-Y."/>
            <person name="Lee Y.-J."/>
            <person name="Yi H."/>
            <person name="Bahn Y.-S."/>
            <person name="Kim J.F."/>
            <person name="Lee D.-W."/>
        </authorList>
    </citation>
    <scope>NUCLEOTIDE SEQUENCE [LARGE SCALE GENOMIC DNA]</scope>
    <source>
        <strain evidence="5 6">ERB 031</strain>
    </source>
</reference>
<dbReference type="PANTHER" id="PTHR37312">
    <property type="entry name" value="MEMBRANE-BOUND ACYLTRANSFERASE YKRP-RELATED"/>
    <property type="match status" value="1"/>
</dbReference>
<dbReference type="InterPro" id="IPR052734">
    <property type="entry name" value="Nod_factor_acetyltransferase"/>
</dbReference>
<feature type="transmembrane region" description="Helical" evidence="3">
    <location>
        <begin position="12"/>
        <end position="28"/>
    </location>
</feature>
<evidence type="ECO:0000256" key="3">
    <source>
        <dbReference type="SAM" id="Phobius"/>
    </source>
</evidence>
<feature type="transmembrane region" description="Helical" evidence="3">
    <location>
        <begin position="183"/>
        <end position="205"/>
    </location>
</feature>
<dbReference type="Proteomes" id="UP000287756">
    <property type="component" value="Chromosome"/>
</dbReference>
<evidence type="ECO:0000256" key="2">
    <source>
        <dbReference type="ARBA" id="ARBA00007400"/>
    </source>
</evidence>
<accession>A0A410MES9</accession>
<dbReference type="InterPro" id="IPR002656">
    <property type="entry name" value="Acyl_transf_3_dom"/>
</dbReference>
<protein>
    <recommendedName>
        <fullName evidence="4">Acyltransferase 3 domain-containing protein</fullName>
    </recommendedName>
</protein>
<dbReference type="RefSeq" id="WP_128525520.1">
    <property type="nucleotide sequence ID" value="NZ_CANLVY010000001.1"/>
</dbReference>
<dbReference type="OrthoDB" id="6623990at2"/>
<evidence type="ECO:0000259" key="4">
    <source>
        <dbReference type="Pfam" id="PF01757"/>
    </source>
</evidence>
<feature type="transmembrane region" description="Helical" evidence="3">
    <location>
        <begin position="253"/>
        <end position="273"/>
    </location>
</feature>
<feature type="transmembrane region" description="Helical" evidence="3">
    <location>
        <begin position="40"/>
        <end position="57"/>
    </location>
</feature>
<keyword evidence="3" id="KW-0472">Membrane</keyword>
<organism evidence="5 6">
    <name type="scientific">Halobacillus litoralis</name>
    <dbReference type="NCBI Taxonomy" id="45668"/>
    <lineage>
        <taxon>Bacteria</taxon>
        <taxon>Bacillati</taxon>
        <taxon>Bacillota</taxon>
        <taxon>Bacilli</taxon>
        <taxon>Bacillales</taxon>
        <taxon>Bacillaceae</taxon>
        <taxon>Halobacillus</taxon>
    </lineage>
</organism>
<evidence type="ECO:0000313" key="5">
    <source>
        <dbReference type="EMBL" id="QAS53242.1"/>
    </source>
</evidence>
<keyword evidence="3" id="KW-0812">Transmembrane</keyword>
<sequence length="338" mass="39189">MKRDAFFDNAKLVLIFLVVFGHMIQPFTDGSRPMYTLYTWIYTFHMPAFIFLAGFFAKGSGEKDYIIQLAKKLILPYLIFQLVYTGYYFFIGKDSGLTGIFYPHWSLWFLFSLFCWHILLYWFKKIPPLLGVAIAVQIGVLVGYFSDVGHHFSLSRTFVFFPFFLAGYWLTKDHVHKWRTRRIKEISLVLMAVVAGMIAMFPEFSSGWLLGSKSYEVLGSPEMGGLIRLGVYLLAGLMMINVFAWIPNKEFRLTYLGGKTLYVYLLHGFFIQFFREANWFKVDHILDVIGLGIVAASIVYLLSSSIIRTLTQPIIEGRIQLLKKWWHRTDAKDSNLQS</sequence>
<feature type="transmembrane region" description="Helical" evidence="3">
    <location>
        <begin position="285"/>
        <end position="302"/>
    </location>
</feature>
<feature type="transmembrane region" description="Helical" evidence="3">
    <location>
        <begin position="69"/>
        <end position="90"/>
    </location>
</feature>
<comment type="subcellular location">
    <subcellularLocation>
        <location evidence="1">Membrane</location>
    </subcellularLocation>
</comment>
<feature type="transmembrane region" description="Helical" evidence="3">
    <location>
        <begin position="129"/>
        <end position="146"/>
    </location>
</feature>
<dbReference type="GO" id="GO:0016747">
    <property type="term" value="F:acyltransferase activity, transferring groups other than amino-acyl groups"/>
    <property type="evidence" value="ECO:0007669"/>
    <property type="project" value="InterPro"/>
</dbReference>
<evidence type="ECO:0000256" key="1">
    <source>
        <dbReference type="ARBA" id="ARBA00004370"/>
    </source>
</evidence>
<dbReference type="Pfam" id="PF01757">
    <property type="entry name" value="Acyl_transf_3"/>
    <property type="match status" value="1"/>
</dbReference>